<evidence type="ECO:0000256" key="7">
    <source>
        <dbReference type="PIRNR" id="PIRNR003107"/>
    </source>
</evidence>
<evidence type="ECO:0000259" key="8">
    <source>
        <dbReference type="Pfam" id="PF01895"/>
    </source>
</evidence>
<evidence type="ECO:0000256" key="4">
    <source>
        <dbReference type="ARBA" id="ARBA00022448"/>
    </source>
</evidence>
<organism evidence="9 10">
    <name type="scientific">Virgisporangium aurantiacum</name>
    <dbReference type="NCBI Taxonomy" id="175570"/>
    <lineage>
        <taxon>Bacteria</taxon>
        <taxon>Bacillati</taxon>
        <taxon>Actinomycetota</taxon>
        <taxon>Actinomycetes</taxon>
        <taxon>Micromonosporales</taxon>
        <taxon>Micromonosporaceae</taxon>
        <taxon>Virgisporangium</taxon>
    </lineage>
</organism>
<comment type="subunit">
    <text evidence="3 7">Homodimer.</text>
</comment>
<keyword evidence="5 7" id="KW-0963">Cytoplasm</keyword>
<dbReference type="SUPFAM" id="SSF109755">
    <property type="entry name" value="PhoU-like"/>
    <property type="match status" value="1"/>
</dbReference>
<evidence type="ECO:0000313" key="9">
    <source>
        <dbReference type="EMBL" id="GIJ52739.1"/>
    </source>
</evidence>
<evidence type="ECO:0000256" key="3">
    <source>
        <dbReference type="ARBA" id="ARBA00011738"/>
    </source>
</evidence>
<dbReference type="InterPro" id="IPR026022">
    <property type="entry name" value="PhoU_dom"/>
</dbReference>
<sequence>MRATFREQLDTLRGSLVVMGSDVTSAMRWATRSLLEGELEPASRCIETAAAIRDRREEIEEAVVMLLVRQQPVASDLRLALASMRVAGDFERMGALAEHVAKIMLLRHPVTAVPPEVAEVARQMAAIAEQLAWKVTGVLETGDAALAAQLDTDDDEMDELHRQMFEVLFGNWQHDVKSAVDAALLARFYERYADHAVNAAQQVVYLITGVSPANQD</sequence>
<accession>A0A8J3YW30</accession>
<dbReference type="InterPro" id="IPR028366">
    <property type="entry name" value="PhoU"/>
</dbReference>
<dbReference type="GO" id="GO:0045936">
    <property type="term" value="P:negative regulation of phosphate metabolic process"/>
    <property type="evidence" value="ECO:0007669"/>
    <property type="project" value="InterPro"/>
</dbReference>
<gene>
    <name evidence="9" type="ORF">Vau01_002550</name>
</gene>
<evidence type="ECO:0000256" key="1">
    <source>
        <dbReference type="ARBA" id="ARBA00004496"/>
    </source>
</evidence>
<comment type="function">
    <text evidence="7">Plays a role in the regulation of phosphate uptake.</text>
</comment>
<dbReference type="GO" id="GO:0005737">
    <property type="term" value="C:cytoplasm"/>
    <property type="evidence" value="ECO:0007669"/>
    <property type="project" value="UniProtKB-SubCell"/>
</dbReference>
<dbReference type="Pfam" id="PF01895">
    <property type="entry name" value="PhoU"/>
    <property type="match status" value="2"/>
</dbReference>
<dbReference type="GO" id="GO:0030643">
    <property type="term" value="P:intracellular phosphate ion homeostasis"/>
    <property type="evidence" value="ECO:0007669"/>
    <property type="project" value="InterPro"/>
</dbReference>
<dbReference type="PANTHER" id="PTHR42930">
    <property type="entry name" value="PHOSPHATE-SPECIFIC TRANSPORT SYSTEM ACCESSORY PROTEIN PHOU"/>
    <property type="match status" value="1"/>
</dbReference>
<comment type="similarity">
    <text evidence="2 7">Belongs to the PhoU family.</text>
</comment>
<dbReference type="Gene3D" id="1.20.58.220">
    <property type="entry name" value="Phosphate transport system protein phou homolog 2, domain 2"/>
    <property type="match status" value="1"/>
</dbReference>
<reference evidence="9" key="1">
    <citation type="submission" date="2021-01" db="EMBL/GenBank/DDBJ databases">
        <title>Whole genome shotgun sequence of Virgisporangium aurantiacum NBRC 16421.</title>
        <authorList>
            <person name="Komaki H."/>
            <person name="Tamura T."/>
        </authorList>
    </citation>
    <scope>NUCLEOTIDE SEQUENCE</scope>
    <source>
        <strain evidence="9">NBRC 16421</strain>
    </source>
</reference>
<dbReference type="EMBL" id="BOPG01000003">
    <property type="protein sequence ID" value="GIJ52739.1"/>
    <property type="molecule type" value="Genomic_DNA"/>
</dbReference>
<keyword evidence="6 7" id="KW-0592">Phosphate transport</keyword>
<evidence type="ECO:0000256" key="5">
    <source>
        <dbReference type="ARBA" id="ARBA00022490"/>
    </source>
</evidence>
<comment type="caution">
    <text evidence="9">The sequence shown here is derived from an EMBL/GenBank/DDBJ whole genome shotgun (WGS) entry which is preliminary data.</text>
</comment>
<comment type="subcellular location">
    <subcellularLocation>
        <location evidence="1 7">Cytoplasm</location>
    </subcellularLocation>
</comment>
<proteinExistence type="inferred from homology"/>
<evidence type="ECO:0000256" key="2">
    <source>
        <dbReference type="ARBA" id="ARBA00008107"/>
    </source>
</evidence>
<feature type="domain" description="PhoU" evidence="8">
    <location>
        <begin position="122"/>
        <end position="203"/>
    </location>
</feature>
<protein>
    <recommendedName>
        <fullName evidence="7">Phosphate-specific transport system accessory protein PhoU</fullName>
    </recommendedName>
</protein>
<dbReference type="FunFam" id="1.20.58.220:FF:000004">
    <property type="entry name" value="Phosphate-specific transport system accessory protein PhoU"/>
    <property type="match status" value="1"/>
</dbReference>
<dbReference type="GO" id="GO:0006817">
    <property type="term" value="P:phosphate ion transport"/>
    <property type="evidence" value="ECO:0007669"/>
    <property type="project" value="UniProtKB-KW"/>
</dbReference>
<dbReference type="NCBIfam" id="TIGR02135">
    <property type="entry name" value="phoU_full"/>
    <property type="match status" value="1"/>
</dbReference>
<dbReference type="PANTHER" id="PTHR42930:SF3">
    <property type="entry name" value="PHOSPHATE-SPECIFIC TRANSPORT SYSTEM ACCESSORY PROTEIN PHOU"/>
    <property type="match status" value="1"/>
</dbReference>
<name>A0A8J3YW30_9ACTN</name>
<keyword evidence="4 7" id="KW-0813">Transport</keyword>
<evidence type="ECO:0000313" key="10">
    <source>
        <dbReference type="Proteomes" id="UP000612585"/>
    </source>
</evidence>
<dbReference type="AlphaFoldDB" id="A0A8J3YW30"/>
<dbReference type="Proteomes" id="UP000612585">
    <property type="component" value="Unassembled WGS sequence"/>
</dbReference>
<dbReference type="PIRSF" id="PIRSF003107">
    <property type="entry name" value="PhoU"/>
    <property type="match status" value="1"/>
</dbReference>
<dbReference type="RefSeq" id="WP_203986066.1">
    <property type="nucleotide sequence ID" value="NZ_BOPG01000003.1"/>
</dbReference>
<keyword evidence="10" id="KW-1185">Reference proteome</keyword>
<feature type="domain" description="PhoU" evidence="8">
    <location>
        <begin position="19"/>
        <end position="103"/>
    </location>
</feature>
<evidence type="ECO:0000256" key="6">
    <source>
        <dbReference type="ARBA" id="ARBA00022592"/>
    </source>
</evidence>
<dbReference type="InterPro" id="IPR038078">
    <property type="entry name" value="PhoU-like_sf"/>
</dbReference>